<evidence type="ECO:0000313" key="3">
    <source>
        <dbReference type="Proteomes" id="UP000012081"/>
    </source>
</evidence>
<keyword evidence="1" id="KW-0472">Membrane</keyword>
<dbReference type="EMBL" id="APBN01000002">
    <property type="protein sequence ID" value="EMT53566.1"/>
    <property type="molecule type" value="Genomic_DNA"/>
</dbReference>
<dbReference type="STRING" id="1300222.I532_06120"/>
<proteinExistence type="predicted"/>
<dbReference type="PATRIC" id="fig|1300222.3.peg.1255"/>
<comment type="caution">
    <text evidence="2">The sequence shown here is derived from an EMBL/GenBank/DDBJ whole genome shotgun (WGS) entry which is preliminary data.</text>
</comment>
<keyword evidence="1" id="KW-1133">Transmembrane helix</keyword>
<dbReference type="RefSeq" id="WP_003387054.1">
    <property type="nucleotide sequence ID" value="NZ_APBN01000002.1"/>
</dbReference>
<sequence>MKKNIRFLLFFLVIGLLLSWPIHSLLTNLERPAEEKQLAALDDIAHQMLDAARKGDLESARQRVRMLAEQFPHLQLPETLRIESLNAVTQSILAARNGLNNTALDEQQLLEHATRVRVVIDALTHDHQPMWRGYYTSVSAQLQDLLESAVRRDYAHFREQYEENSRLYHVIRPAMTIHLPEQQLKKIDSAYDAISKEMRNSKIEWNQIRSALRELQTSMQEAFIGEDKSTIAYLISSESPFGLIFSIVAAVLMTLAYVAWKKYQGQFRTVS</sequence>
<dbReference type="Pfam" id="PF09577">
    <property type="entry name" value="Spore_YpjB"/>
    <property type="match status" value="1"/>
</dbReference>
<dbReference type="OrthoDB" id="2464294at2"/>
<organism evidence="2 3">
    <name type="scientific">Brevibacillus borstelensis AK1</name>
    <dbReference type="NCBI Taxonomy" id="1300222"/>
    <lineage>
        <taxon>Bacteria</taxon>
        <taxon>Bacillati</taxon>
        <taxon>Bacillota</taxon>
        <taxon>Bacilli</taxon>
        <taxon>Bacillales</taxon>
        <taxon>Paenibacillaceae</taxon>
        <taxon>Brevibacillus</taxon>
    </lineage>
</organism>
<accession>M8E2Q9</accession>
<dbReference type="InterPro" id="IPR014231">
    <property type="entry name" value="Spore_YpjB"/>
</dbReference>
<protein>
    <recommendedName>
        <fullName evidence="4">Sporulation protein YpjB</fullName>
    </recommendedName>
</protein>
<keyword evidence="3" id="KW-1185">Reference proteome</keyword>
<dbReference type="AlphaFoldDB" id="M8E2Q9"/>
<dbReference type="Proteomes" id="UP000012081">
    <property type="component" value="Unassembled WGS sequence"/>
</dbReference>
<keyword evidence="1" id="KW-0812">Transmembrane</keyword>
<feature type="transmembrane region" description="Helical" evidence="1">
    <location>
        <begin position="241"/>
        <end position="260"/>
    </location>
</feature>
<evidence type="ECO:0008006" key="4">
    <source>
        <dbReference type="Google" id="ProtNLM"/>
    </source>
</evidence>
<name>M8E2Q9_9BACL</name>
<gene>
    <name evidence="2" type="ORF">I532_06120</name>
</gene>
<evidence type="ECO:0000313" key="2">
    <source>
        <dbReference type="EMBL" id="EMT53566.1"/>
    </source>
</evidence>
<evidence type="ECO:0000256" key="1">
    <source>
        <dbReference type="SAM" id="Phobius"/>
    </source>
</evidence>
<reference evidence="2 3" key="1">
    <citation type="submission" date="2013-03" db="EMBL/GenBank/DDBJ databases">
        <title>Assembly of a new bacterial strain Brevibacillus borstelensis AK1.</title>
        <authorList>
            <person name="Rajan I."/>
            <person name="PoliReddy D."/>
            <person name="Sugumar T."/>
            <person name="Rathinam K."/>
            <person name="Alqarawi S."/>
            <person name="Khalil A.B."/>
            <person name="Sivakumar N."/>
        </authorList>
    </citation>
    <scope>NUCLEOTIDE SEQUENCE [LARGE SCALE GENOMIC DNA]</scope>
    <source>
        <strain evidence="2 3">AK1</strain>
    </source>
</reference>